<feature type="domain" description="WW" evidence="2">
    <location>
        <begin position="56"/>
        <end position="88"/>
    </location>
</feature>
<dbReference type="PANTHER" id="PTHR21715:SF0">
    <property type="entry name" value="RH04127P"/>
    <property type="match status" value="1"/>
</dbReference>
<feature type="compositionally biased region" description="Polar residues" evidence="1">
    <location>
        <begin position="335"/>
        <end position="352"/>
    </location>
</feature>
<keyword evidence="4" id="KW-1185">Reference proteome</keyword>
<dbReference type="OrthoDB" id="6344460at2759"/>
<feature type="compositionally biased region" description="Low complexity" evidence="1">
    <location>
        <begin position="517"/>
        <end position="532"/>
    </location>
</feature>
<sequence>MSDSDGEAGPVQVLDEEDDSNREPTEEEVLEYAEFLGLDPVKEKHLLWIAREGVVAPVPHPWKACQEDDEVFYFNFETSESLWDHPCDSHYRGLLEKHRKEPGSSPEDGSKPTAEAADFDKASASEGSDKKADDSDKSSDSEGSEKGNDFDEAEASEGSEKGGNGRAGSLATASSTGSLAKPSAPVVGLGGAAVLAAAEVVPLVTSPLGEAAEAGVGSGRAVNRSGLEAQDSKSFVSEAVDSDSEVEAEPVRARSPKGAFRGDVADASFVSEVAASSDEGDADKASPSSRQSPKVSPKSSQIPSAARGDVADASASSFVSEVAASSEEGDADKASPSSRQSPKVSPKSSQIPGASRGDVADASFVSEVVASSDEGDADKDGLMKSVISSWRERVQASPSSRQSPKVSPKSSQIPGASRGDVADASFVSEVAASSDEGDADKASPSSRQSPKVSPKSSQIPGASRGDVADASASSFESEVAASSDEGDADKASPSSRQSPKVSPKSSQIPGASRGDVADASASSFVSEVAASSDEGDADKASPSSRQSPKVSPKSSQIPGARKSASGAGDEDAQEVSKSFVSEAVSSDEEEPSDHPASPAKQSAAGGDAAASGASSPWWSLWSNPGSPVADAAAGIGSQGALAETAAHQEVPSLAQRSRPSVAQCNESMEYLECLLVIVPTRCVRFRAAPRNGIVAGKRVAGNRD</sequence>
<feature type="compositionally biased region" description="Polar residues" evidence="1">
    <location>
        <begin position="286"/>
        <end position="303"/>
    </location>
</feature>
<dbReference type="Proteomes" id="UP000654075">
    <property type="component" value="Unassembled WGS sequence"/>
</dbReference>
<dbReference type="CDD" id="cd00201">
    <property type="entry name" value="WW"/>
    <property type="match status" value="1"/>
</dbReference>
<dbReference type="SUPFAM" id="SSF51045">
    <property type="entry name" value="WW domain"/>
    <property type="match status" value="1"/>
</dbReference>
<organism evidence="3 4">
    <name type="scientific">Polarella glacialis</name>
    <name type="common">Dinoflagellate</name>
    <dbReference type="NCBI Taxonomy" id="89957"/>
    <lineage>
        <taxon>Eukaryota</taxon>
        <taxon>Sar</taxon>
        <taxon>Alveolata</taxon>
        <taxon>Dinophyceae</taxon>
        <taxon>Suessiales</taxon>
        <taxon>Suessiaceae</taxon>
        <taxon>Polarella</taxon>
    </lineage>
</organism>
<dbReference type="Gene3D" id="3.30.1470.10">
    <property type="entry name" value="Photosystem I PsaD, reaction center subunit II"/>
    <property type="match status" value="1"/>
</dbReference>
<feature type="compositionally biased region" description="Low complexity" evidence="1">
    <location>
        <begin position="468"/>
        <end position="483"/>
    </location>
</feature>
<gene>
    <name evidence="3" type="ORF">PGLA1383_LOCUS37854</name>
</gene>
<reference evidence="3" key="1">
    <citation type="submission" date="2021-02" db="EMBL/GenBank/DDBJ databases">
        <authorList>
            <person name="Dougan E. K."/>
            <person name="Rhodes N."/>
            <person name="Thang M."/>
            <person name="Chan C."/>
        </authorList>
    </citation>
    <scope>NUCLEOTIDE SEQUENCE</scope>
</reference>
<feature type="region of interest" description="Disordered" evidence="1">
    <location>
        <begin position="1"/>
        <end position="27"/>
    </location>
</feature>
<feature type="compositionally biased region" description="Polar residues" evidence="1">
    <location>
        <begin position="443"/>
        <end position="460"/>
    </location>
</feature>
<feature type="compositionally biased region" description="Polar residues" evidence="1">
    <location>
        <begin position="541"/>
        <end position="557"/>
    </location>
</feature>
<dbReference type="InterPro" id="IPR036020">
    <property type="entry name" value="WW_dom_sf"/>
</dbReference>
<evidence type="ECO:0000313" key="3">
    <source>
        <dbReference type="EMBL" id="CAE8620290.1"/>
    </source>
</evidence>
<evidence type="ECO:0000256" key="1">
    <source>
        <dbReference type="SAM" id="MobiDB-lite"/>
    </source>
</evidence>
<dbReference type="InterPro" id="IPR001202">
    <property type="entry name" value="WW_dom"/>
</dbReference>
<feature type="compositionally biased region" description="Polar residues" evidence="1">
    <location>
        <begin position="396"/>
        <end position="414"/>
    </location>
</feature>
<proteinExistence type="predicted"/>
<evidence type="ECO:0000259" key="2">
    <source>
        <dbReference type="PROSITE" id="PS50020"/>
    </source>
</evidence>
<feature type="region of interest" description="Disordered" evidence="1">
    <location>
        <begin position="210"/>
        <end position="632"/>
    </location>
</feature>
<feature type="region of interest" description="Disordered" evidence="1">
    <location>
        <begin position="96"/>
        <end position="185"/>
    </location>
</feature>
<dbReference type="EMBL" id="CAJNNV010027408">
    <property type="protein sequence ID" value="CAE8620290.1"/>
    <property type="molecule type" value="Genomic_DNA"/>
</dbReference>
<dbReference type="PANTHER" id="PTHR21715">
    <property type="entry name" value="RH04127P"/>
    <property type="match status" value="1"/>
</dbReference>
<feature type="compositionally biased region" description="Polar residues" evidence="1">
    <location>
        <begin position="492"/>
        <end position="509"/>
    </location>
</feature>
<evidence type="ECO:0000313" key="4">
    <source>
        <dbReference type="Proteomes" id="UP000654075"/>
    </source>
</evidence>
<feature type="compositionally biased region" description="Low complexity" evidence="1">
    <location>
        <begin position="311"/>
        <end position="326"/>
    </location>
</feature>
<accession>A0A813G0E9</accession>
<dbReference type="InterPro" id="IPR053233">
    <property type="entry name" value="ABRA-related"/>
</dbReference>
<dbReference type="AlphaFoldDB" id="A0A813G0E9"/>
<feature type="compositionally biased region" description="Low complexity" evidence="1">
    <location>
        <begin position="167"/>
        <end position="185"/>
    </location>
</feature>
<comment type="caution">
    <text evidence="3">The sequence shown here is derived from an EMBL/GenBank/DDBJ whole genome shotgun (WGS) entry which is preliminary data.</text>
</comment>
<feature type="compositionally biased region" description="Basic and acidic residues" evidence="1">
    <location>
        <begin position="118"/>
        <end position="149"/>
    </location>
</feature>
<dbReference type="OMA" id="SMEYLEC"/>
<dbReference type="PROSITE" id="PS50020">
    <property type="entry name" value="WW_DOMAIN_2"/>
    <property type="match status" value="1"/>
</dbReference>
<name>A0A813G0E9_POLGL</name>
<feature type="compositionally biased region" description="Low complexity" evidence="1">
    <location>
        <begin position="602"/>
        <end position="622"/>
    </location>
</feature>
<protein>
    <recommendedName>
        <fullName evidence="2">WW domain-containing protein</fullName>
    </recommendedName>
</protein>
<feature type="compositionally biased region" description="Acidic residues" evidence="1">
    <location>
        <begin position="14"/>
        <end position="27"/>
    </location>
</feature>